<protein>
    <submittedName>
        <fullName evidence="1">Uncharacterized protein</fullName>
    </submittedName>
</protein>
<keyword evidence="2" id="KW-1185">Reference proteome</keyword>
<evidence type="ECO:0000313" key="2">
    <source>
        <dbReference type="Proteomes" id="UP000610459"/>
    </source>
</evidence>
<name>A0ACC5PME4_ENTAG</name>
<accession>A0ACC5PME4</accession>
<sequence length="173" mass="18047">MSLSKITRITLLAALTGFAATATAATVTDIISDKDTIVFGAPTDRIEFKMSGFKSMPAGDLAASTQVGDWAVTTKNPDGLRLAISFGTNHIPVAGVGTDVVSANLKSDVGNAFDVVLKANGEDGTETVTQQGAKWLVSTAETQELKGLISSYGEQNVKADSYPFVLNAAVYNI</sequence>
<dbReference type="EMBL" id="JACYNR010000004">
    <property type="protein sequence ID" value="MBD8126059.1"/>
    <property type="molecule type" value="Genomic_DNA"/>
</dbReference>
<dbReference type="Proteomes" id="UP000610459">
    <property type="component" value="Unassembled WGS sequence"/>
</dbReference>
<comment type="caution">
    <text evidence="1">The sequence shown here is derived from an EMBL/GenBank/DDBJ whole genome shotgun (WGS) entry which is preliminary data.</text>
</comment>
<evidence type="ECO:0000313" key="1">
    <source>
        <dbReference type="EMBL" id="MBD8126059.1"/>
    </source>
</evidence>
<reference evidence="1 2" key="1">
    <citation type="journal article" date="2020" name="FEMS Microbiol. Ecol.">
        <title>Temporal dynamics of bacterial communities during seed development and maturation.</title>
        <authorList>
            <person name="Chesneau G."/>
            <person name="Torres-Cortes G."/>
            <person name="Briand M."/>
            <person name="Darrasse A."/>
            <person name="Preveaux A."/>
            <person name="Marais C."/>
            <person name="Jacques M.A."/>
            <person name="Shade A."/>
            <person name="Barret M."/>
        </authorList>
    </citation>
    <scope>NUCLEOTIDE SEQUENCE [LARGE SCALE GENOMIC DNA]</scope>
    <source>
        <strain evidence="1 2">CFBP13709</strain>
    </source>
</reference>
<proteinExistence type="predicted"/>
<gene>
    <name evidence="1" type="ORF">IFT41_08030</name>
</gene>
<organism evidence="1 2">
    <name type="scientific">Enterobacter agglomerans</name>
    <name type="common">Erwinia herbicola</name>
    <name type="synonym">Pantoea agglomerans</name>
    <dbReference type="NCBI Taxonomy" id="549"/>
    <lineage>
        <taxon>Bacteria</taxon>
        <taxon>Pseudomonadati</taxon>
        <taxon>Pseudomonadota</taxon>
        <taxon>Gammaproteobacteria</taxon>
        <taxon>Enterobacterales</taxon>
        <taxon>Erwiniaceae</taxon>
        <taxon>Pantoea</taxon>
        <taxon>Pantoea agglomerans group</taxon>
    </lineage>
</organism>